<dbReference type="EMBL" id="FLUL01000001">
    <property type="protein sequence ID" value="SBW00240.1"/>
    <property type="molecule type" value="Genomic_DNA"/>
</dbReference>
<dbReference type="InterPro" id="IPR050884">
    <property type="entry name" value="CNP_phosphodiesterase-III"/>
</dbReference>
<evidence type="ECO:0000256" key="3">
    <source>
        <dbReference type="ARBA" id="ARBA00023004"/>
    </source>
</evidence>
<accession>A0A212JLF0</accession>
<dbReference type="PANTHER" id="PTHR42988">
    <property type="entry name" value="PHOSPHOHYDROLASE"/>
    <property type="match status" value="1"/>
</dbReference>
<dbReference type="PANTHER" id="PTHR42988:SF2">
    <property type="entry name" value="CYCLIC NUCLEOTIDE PHOSPHODIESTERASE CBUA0032-RELATED"/>
    <property type="match status" value="1"/>
</dbReference>
<dbReference type="Pfam" id="PF00149">
    <property type="entry name" value="Metallophos"/>
    <property type="match status" value="1"/>
</dbReference>
<dbReference type="Gene3D" id="3.60.21.10">
    <property type="match status" value="1"/>
</dbReference>
<dbReference type="InterPro" id="IPR029052">
    <property type="entry name" value="Metallo-depent_PP-like"/>
</dbReference>
<dbReference type="InterPro" id="IPR004843">
    <property type="entry name" value="Calcineurin-like_PHP"/>
</dbReference>
<sequence>MSISNEITVKYLLFYVLLFISSCSIAKEPLRIGVITDTHYLSEQLMEEGQALNDYIASSGKNIKDVPQVLDQVLNEYLNSDIQILLICGDITKDGEKLSHLDFLKKLKPLQDKGIKVYVIPGNHDINMPNASEYKGDKKLPVANISPDDFASIYKDCGYSNALTRDDNSLSYVAPLDNQTWLLAIDAARYKEYTTNSITAGKISPDTERWILEILREAKQKNKQVIGMMHWGFAEHIMYQYSFFKDYLVDDYQRLANLFADNGVKAIFTGHFHSNDITAFTSDKGNVIYDIETGTLSAYPFSYRFVELDANGMTIRTENVISIPGNSNLAEEDKQRMLKLSTALAKSKINKLGYNLSEETSSLFAGIIGQIFIKHAYGDEKVDKSLKESLEKLSEATDIPINMNEIELDFPPEDNNLYIKF</sequence>
<organism evidence="6">
    <name type="scientific">uncultured Dysgonomonas sp</name>
    <dbReference type="NCBI Taxonomy" id="206096"/>
    <lineage>
        <taxon>Bacteria</taxon>
        <taxon>Pseudomonadati</taxon>
        <taxon>Bacteroidota</taxon>
        <taxon>Bacteroidia</taxon>
        <taxon>Bacteroidales</taxon>
        <taxon>Dysgonomonadaceae</taxon>
        <taxon>Dysgonomonas</taxon>
        <taxon>environmental samples</taxon>
    </lineage>
</organism>
<name>A0A212JLF0_9BACT</name>
<evidence type="ECO:0000256" key="4">
    <source>
        <dbReference type="ARBA" id="ARBA00025742"/>
    </source>
</evidence>
<protein>
    <recommendedName>
        <fullName evidence="5">Calcineurin-like phosphoesterase domain-containing protein</fullName>
    </recommendedName>
</protein>
<evidence type="ECO:0000256" key="2">
    <source>
        <dbReference type="ARBA" id="ARBA00022801"/>
    </source>
</evidence>
<dbReference type="GO" id="GO:0016787">
    <property type="term" value="F:hydrolase activity"/>
    <property type="evidence" value="ECO:0007669"/>
    <property type="project" value="UniProtKB-KW"/>
</dbReference>
<keyword evidence="3" id="KW-0408">Iron</keyword>
<dbReference type="AlphaFoldDB" id="A0A212JLF0"/>
<evidence type="ECO:0000259" key="5">
    <source>
        <dbReference type="Pfam" id="PF00149"/>
    </source>
</evidence>
<dbReference type="SUPFAM" id="SSF56300">
    <property type="entry name" value="Metallo-dependent phosphatases"/>
    <property type="match status" value="1"/>
</dbReference>
<feature type="domain" description="Calcineurin-like phosphoesterase" evidence="5">
    <location>
        <begin position="30"/>
        <end position="274"/>
    </location>
</feature>
<comment type="similarity">
    <text evidence="4">Belongs to the cyclic nucleotide phosphodiesterase class-III family.</text>
</comment>
<evidence type="ECO:0000313" key="6">
    <source>
        <dbReference type="EMBL" id="SBW00240.1"/>
    </source>
</evidence>
<evidence type="ECO:0000256" key="1">
    <source>
        <dbReference type="ARBA" id="ARBA00022723"/>
    </source>
</evidence>
<proteinExistence type="inferred from homology"/>
<keyword evidence="2" id="KW-0378">Hydrolase</keyword>
<dbReference type="GO" id="GO:0046872">
    <property type="term" value="F:metal ion binding"/>
    <property type="evidence" value="ECO:0007669"/>
    <property type="project" value="UniProtKB-KW"/>
</dbReference>
<gene>
    <name evidence="6" type="ORF">KL86DYS2_11814</name>
</gene>
<keyword evidence="1" id="KW-0479">Metal-binding</keyword>
<reference evidence="6" key="1">
    <citation type="submission" date="2016-04" db="EMBL/GenBank/DDBJ databases">
        <authorList>
            <person name="Evans L.H."/>
            <person name="Alamgir A."/>
            <person name="Owens N."/>
            <person name="Weber N.D."/>
            <person name="Virtaneva K."/>
            <person name="Barbian K."/>
            <person name="Babar A."/>
            <person name="Rosenke K."/>
        </authorList>
    </citation>
    <scope>NUCLEOTIDE SEQUENCE</scope>
    <source>
        <strain evidence="6">86-2</strain>
    </source>
</reference>